<feature type="binding site" evidence="12 14">
    <location>
        <begin position="350"/>
        <end position="353"/>
    </location>
    <ligand>
        <name>ATP</name>
        <dbReference type="ChEBI" id="CHEBI:30616"/>
    </ligand>
</feature>
<feature type="binding site" evidence="12 13">
    <location>
        <position position="286"/>
    </location>
    <ligand>
        <name>L-serine</name>
        <dbReference type="ChEBI" id="CHEBI:33384"/>
    </ligand>
</feature>
<dbReference type="InterPro" id="IPR006195">
    <property type="entry name" value="aa-tRNA-synth_II"/>
</dbReference>
<feature type="binding site" evidence="12">
    <location>
        <position position="387"/>
    </location>
    <ligand>
        <name>L-serine</name>
        <dbReference type="ChEBI" id="CHEBI:33384"/>
    </ligand>
</feature>
<comment type="subcellular location">
    <subcellularLocation>
        <location evidence="1 12">Cytoplasm</location>
    </subcellularLocation>
</comment>
<dbReference type="EMBL" id="CP048685">
    <property type="protein sequence ID" value="QPJ61452.1"/>
    <property type="molecule type" value="Genomic_DNA"/>
</dbReference>
<dbReference type="InterPro" id="IPR045864">
    <property type="entry name" value="aa-tRNA-synth_II/BPL/LPL"/>
</dbReference>
<gene>
    <name evidence="12 17" type="primary">serS</name>
    <name evidence="17" type="ORF">G3M70_05950</name>
</gene>
<dbReference type="GO" id="GO:0006434">
    <property type="term" value="P:seryl-tRNA aminoacylation"/>
    <property type="evidence" value="ECO:0007669"/>
    <property type="project" value="UniProtKB-UniRule"/>
</dbReference>
<evidence type="ECO:0000256" key="10">
    <source>
        <dbReference type="ARBA" id="ARBA00047929"/>
    </source>
</evidence>
<keyword evidence="9 12" id="KW-0030">Aminoacyl-tRNA synthetase</keyword>
<dbReference type="InterPro" id="IPR002314">
    <property type="entry name" value="aa-tRNA-synt_IIb"/>
</dbReference>
<dbReference type="Gene3D" id="1.10.287.40">
    <property type="entry name" value="Serine-tRNA synthetase, tRNA binding domain"/>
    <property type="match status" value="1"/>
</dbReference>
<evidence type="ECO:0000259" key="16">
    <source>
        <dbReference type="PROSITE" id="PS50862"/>
    </source>
</evidence>
<feature type="coiled-coil region" evidence="15">
    <location>
        <begin position="39"/>
        <end position="100"/>
    </location>
</feature>
<keyword evidence="8 12" id="KW-0648">Protein biosynthesis</keyword>
<evidence type="ECO:0000256" key="3">
    <source>
        <dbReference type="ARBA" id="ARBA00010728"/>
    </source>
</evidence>
<name>A0A7T0BVA1_9BACT</name>
<reference evidence="17 18" key="1">
    <citation type="submission" date="2020-02" db="EMBL/GenBank/DDBJ databases">
        <title>Genomic and physiological characterization of two novel Nitrospinaceae genera.</title>
        <authorList>
            <person name="Mueller A.J."/>
            <person name="Jung M.-Y."/>
            <person name="Strachan C.R."/>
            <person name="Herbold C.W."/>
            <person name="Kirkegaard R.H."/>
            <person name="Daims H."/>
        </authorList>
    </citation>
    <scope>NUCLEOTIDE SEQUENCE [LARGE SCALE GENOMIC DNA]</scope>
    <source>
        <strain evidence="17">EB</strain>
    </source>
</reference>
<dbReference type="PANTHER" id="PTHR43697">
    <property type="entry name" value="SERYL-TRNA SYNTHETASE"/>
    <property type="match status" value="1"/>
</dbReference>
<dbReference type="PANTHER" id="PTHR43697:SF1">
    <property type="entry name" value="SERINE--TRNA LIGASE"/>
    <property type="match status" value="1"/>
</dbReference>
<feature type="binding site" evidence="13">
    <location>
        <position position="263"/>
    </location>
    <ligand>
        <name>L-serine</name>
        <dbReference type="ChEBI" id="CHEBI:33384"/>
    </ligand>
</feature>
<dbReference type="Pfam" id="PF00587">
    <property type="entry name" value="tRNA-synt_2b"/>
    <property type="match status" value="1"/>
</dbReference>
<dbReference type="UniPathway" id="UPA00906">
    <property type="reaction ID" value="UER00895"/>
</dbReference>
<dbReference type="SUPFAM" id="SSF55681">
    <property type="entry name" value="Class II aaRS and biotin synthetases"/>
    <property type="match status" value="1"/>
</dbReference>
<dbReference type="InterPro" id="IPR015866">
    <property type="entry name" value="Ser-tRNA-synth_1_N"/>
</dbReference>
<dbReference type="PIRSF" id="PIRSF001529">
    <property type="entry name" value="Ser-tRNA-synth_IIa"/>
    <property type="match status" value="1"/>
</dbReference>
<evidence type="ECO:0000256" key="15">
    <source>
        <dbReference type="SAM" id="Coils"/>
    </source>
</evidence>
<comment type="subunit">
    <text evidence="12">Homodimer. The tRNA molecule binds across the dimer.</text>
</comment>
<comment type="domain">
    <text evidence="12">Consists of two distinct domains, a catalytic core and a N-terminal extension that is involved in tRNA binding.</text>
</comment>
<dbReference type="EC" id="6.1.1.11" evidence="12"/>
<evidence type="ECO:0000256" key="7">
    <source>
        <dbReference type="ARBA" id="ARBA00022840"/>
    </source>
</evidence>
<feature type="binding site" evidence="13">
    <location>
        <position position="232"/>
    </location>
    <ligand>
        <name>L-serine</name>
        <dbReference type="ChEBI" id="CHEBI:33384"/>
    </ligand>
</feature>
<evidence type="ECO:0000256" key="9">
    <source>
        <dbReference type="ARBA" id="ARBA00023146"/>
    </source>
</evidence>
<evidence type="ECO:0000256" key="4">
    <source>
        <dbReference type="ARBA" id="ARBA00022490"/>
    </source>
</evidence>
<feature type="domain" description="Aminoacyl-transfer RNA synthetases class-II family profile" evidence="16">
    <location>
        <begin position="140"/>
        <end position="412"/>
    </location>
</feature>
<comment type="catalytic activity">
    <reaction evidence="11 12">
        <text>tRNA(Ser) + L-serine + ATP = L-seryl-tRNA(Ser) + AMP + diphosphate + H(+)</text>
        <dbReference type="Rhea" id="RHEA:12292"/>
        <dbReference type="Rhea" id="RHEA-COMP:9669"/>
        <dbReference type="Rhea" id="RHEA-COMP:9703"/>
        <dbReference type="ChEBI" id="CHEBI:15378"/>
        <dbReference type="ChEBI" id="CHEBI:30616"/>
        <dbReference type="ChEBI" id="CHEBI:33019"/>
        <dbReference type="ChEBI" id="CHEBI:33384"/>
        <dbReference type="ChEBI" id="CHEBI:78442"/>
        <dbReference type="ChEBI" id="CHEBI:78533"/>
        <dbReference type="ChEBI" id="CHEBI:456215"/>
        <dbReference type="EC" id="6.1.1.11"/>
    </reaction>
</comment>
<dbReference type="GO" id="GO:0005737">
    <property type="term" value="C:cytoplasm"/>
    <property type="evidence" value="ECO:0007669"/>
    <property type="project" value="UniProtKB-SubCell"/>
</dbReference>
<feature type="binding site" evidence="13">
    <location>
        <position position="385"/>
    </location>
    <ligand>
        <name>L-serine</name>
        <dbReference type="ChEBI" id="CHEBI:33384"/>
    </ligand>
</feature>
<keyword evidence="4 12" id="KW-0963">Cytoplasm</keyword>
<dbReference type="InterPro" id="IPR042103">
    <property type="entry name" value="SerRS_1_N_sf"/>
</dbReference>
<dbReference type="HAMAP" id="MF_00176">
    <property type="entry name" value="Ser_tRNA_synth_type1"/>
    <property type="match status" value="1"/>
</dbReference>
<evidence type="ECO:0000256" key="14">
    <source>
        <dbReference type="PIRSR" id="PIRSR001529-2"/>
    </source>
</evidence>
<dbReference type="CDD" id="cd00770">
    <property type="entry name" value="SerRS_core"/>
    <property type="match status" value="1"/>
</dbReference>
<evidence type="ECO:0000256" key="8">
    <source>
        <dbReference type="ARBA" id="ARBA00022917"/>
    </source>
</evidence>
<dbReference type="PROSITE" id="PS50862">
    <property type="entry name" value="AA_TRNA_LIGASE_II"/>
    <property type="match status" value="1"/>
</dbReference>
<keyword evidence="6 12" id="KW-0547">Nucleotide-binding</keyword>
<dbReference type="AlphaFoldDB" id="A0A7T0BVA1"/>
<comment type="caution">
    <text evidence="12">Lacks conserved residue(s) required for the propagation of feature annotation.</text>
</comment>
<keyword evidence="15" id="KW-0175">Coiled coil</keyword>
<dbReference type="InterPro" id="IPR002317">
    <property type="entry name" value="Ser-tRNA-ligase_type_1"/>
</dbReference>
<dbReference type="InterPro" id="IPR010978">
    <property type="entry name" value="tRNA-bd_arm"/>
</dbReference>
<dbReference type="Gene3D" id="3.30.930.10">
    <property type="entry name" value="Bira Bifunctional Protein, Domain 2"/>
    <property type="match status" value="1"/>
</dbReference>
<dbReference type="NCBIfam" id="TIGR00414">
    <property type="entry name" value="serS"/>
    <property type="match status" value="1"/>
</dbReference>
<comment type="similarity">
    <text evidence="3 12">Belongs to the class-II aminoacyl-tRNA synthetase family. Type-1 seryl-tRNA synthetase subfamily.</text>
</comment>
<evidence type="ECO:0000256" key="11">
    <source>
        <dbReference type="ARBA" id="ARBA00048823"/>
    </source>
</evidence>
<dbReference type="GO" id="GO:0016260">
    <property type="term" value="P:selenocysteine biosynthetic process"/>
    <property type="evidence" value="ECO:0007669"/>
    <property type="project" value="UniProtKB-UniRule"/>
</dbReference>
<organism evidence="17 18">
    <name type="scientific">Candidatus Nitronauta litoralis</name>
    <dbReference type="NCBI Taxonomy" id="2705533"/>
    <lineage>
        <taxon>Bacteria</taxon>
        <taxon>Pseudomonadati</taxon>
        <taxon>Nitrospinota/Tectimicrobiota group</taxon>
        <taxon>Nitrospinota</taxon>
        <taxon>Nitrospinia</taxon>
        <taxon>Nitrospinales</taxon>
        <taxon>Nitrospinaceae</taxon>
        <taxon>Candidatus Nitronauta</taxon>
    </lineage>
</organism>
<keyword evidence="7 12" id="KW-0067">ATP-binding</keyword>
<feature type="binding site" evidence="12 14">
    <location>
        <begin position="263"/>
        <end position="265"/>
    </location>
    <ligand>
        <name>ATP</name>
        <dbReference type="ChEBI" id="CHEBI:30616"/>
    </ligand>
</feature>
<dbReference type="PRINTS" id="PR00981">
    <property type="entry name" value="TRNASYNTHSER"/>
</dbReference>
<keyword evidence="5 12" id="KW-0436">Ligase</keyword>
<evidence type="ECO:0000256" key="13">
    <source>
        <dbReference type="PIRSR" id="PIRSR001529-1"/>
    </source>
</evidence>
<sequence length="428" mass="48877">MLDIKKIRENPEEFRDLLKKRGTGVAEEIELLLEKDRKRREGIQHAEQLKNKKKTLSQEVGKLKQKGEDATSLMEEVKQINEEIKRYDDTAEENEQALQEHLLAIPNTPHDSVPKGENEDANELVREWGTPGKFDFEVRNHVELGEALDILDQKRAVKISASRFAVFKKEGARLLRALIQFMLDVQTEENGYGEISPPFLVNRESMIGTGQFPKFEEDQFRLADDPLFLIPTAEVPLTNLHRDEILEEDSLPLCYAAYTACFRREAGSYGKDTQGIIRQHQFDKVELVKFCKPENSFEELEKLVKDAESILQKLDLPYRVMNLCTGDLGFSSTKTYDLEVWLPSQKMYREISSCSNFVDYQARRAKIRFRRGGAKGKPELVHTLNGSGLAAGRLWVAVLENYQQEDGSIQIPAPLQSYMGGREKIGPA</sequence>
<dbReference type="InterPro" id="IPR033729">
    <property type="entry name" value="SerRS_core"/>
</dbReference>
<feature type="binding site" evidence="12">
    <location>
        <begin position="232"/>
        <end position="234"/>
    </location>
    <ligand>
        <name>L-serine</name>
        <dbReference type="ChEBI" id="CHEBI:33384"/>
    </ligand>
</feature>
<proteinExistence type="inferred from homology"/>
<protein>
    <recommendedName>
        <fullName evidence="12">Serine--tRNA ligase</fullName>
        <ecNumber evidence="12">6.1.1.11</ecNumber>
    </recommendedName>
    <alternativeName>
        <fullName evidence="12">Seryl-tRNA synthetase</fullName>
        <shortName evidence="12">SerRS</shortName>
    </alternativeName>
    <alternativeName>
        <fullName evidence="12">Seryl-tRNA(Ser/Sec) synthetase</fullName>
    </alternativeName>
</protein>
<evidence type="ECO:0000313" key="18">
    <source>
        <dbReference type="Proteomes" id="UP000594688"/>
    </source>
</evidence>
<dbReference type="GO" id="GO:0004828">
    <property type="term" value="F:serine-tRNA ligase activity"/>
    <property type="evidence" value="ECO:0007669"/>
    <property type="project" value="UniProtKB-UniRule"/>
</dbReference>
<dbReference type="Pfam" id="PF02403">
    <property type="entry name" value="Seryl_tRNA_N"/>
    <property type="match status" value="1"/>
</dbReference>
<comment type="pathway">
    <text evidence="2 12">Aminoacyl-tRNA biosynthesis; selenocysteinyl-tRNA(Sec) biosynthesis; L-seryl-tRNA(Sec) from L-serine and tRNA(Sec): step 1/1.</text>
</comment>
<dbReference type="SUPFAM" id="SSF46589">
    <property type="entry name" value="tRNA-binding arm"/>
    <property type="match status" value="1"/>
</dbReference>
<evidence type="ECO:0000313" key="17">
    <source>
        <dbReference type="EMBL" id="QPJ61452.1"/>
    </source>
</evidence>
<dbReference type="Proteomes" id="UP000594688">
    <property type="component" value="Chromosome"/>
</dbReference>
<dbReference type="KEGG" id="nli:G3M70_05950"/>
<dbReference type="GO" id="GO:0005524">
    <property type="term" value="F:ATP binding"/>
    <property type="evidence" value="ECO:0007669"/>
    <property type="project" value="UniProtKB-UniRule"/>
</dbReference>
<evidence type="ECO:0000256" key="12">
    <source>
        <dbReference type="HAMAP-Rule" id="MF_00176"/>
    </source>
</evidence>
<evidence type="ECO:0000256" key="5">
    <source>
        <dbReference type="ARBA" id="ARBA00022598"/>
    </source>
</evidence>
<comment type="function">
    <text evidence="12">Catalyzes the attachment of serine to tRNA(Ser). Is also able to aminoacylate tRNA(Sec) with serine, to form the misacylated tRNA L-seryl-tRNA(Sec), which will be further converted into selenocysteinyl-tRNA(Sec).</text>
</comment>
<accession>A0A7T0BVA1</accession>
<evidence type="ECO:0000256" key="6">
    <source>
        <dbReference type="ARBA" id="ARBA00022741"/>
    </source>
</evidence>
<comment type="catalytic activity">
    <reaction evidence="10 12">
        <text>tRNA(Sec) + L-serine + ATP = L-seryl-tRNA(Sec) + AMP + diphosphate + H(+)</text>
        <dbReference type="Rhea" id="RHEA:42580"/>
        <dbReference type="Rhea" id="RHEA-COMP:9742"/>
        <dbReference type="Rhea" id="RHEA-COMP:10128"/>
        <dbReference type="ChEBI" id="CHEBI:15378"/>
        <dbReference type="ChEBI" id="CHEBI:30616"/>
        <dbReference type="ChEBI" id="CHEBI:33019"/>
        <dbReference type="ChEBI" id="CHEBI:33384"/>
        <dbReference type="ChEBI" id="CHEBI:78442"/>
        <dbReference type="ChEBI" id="CHEBI:78533"/>
        <dbReference type="ChEBI" id="CHEBI:456215"/>
        <dbReference type="EC" id="6.1.1.11"/>
    </reaction>
</comment>
<evidence type="ECO:0000256" key="2">
    <source>
        <dbReference type="ARBA" id="ARBA00005045"/>
    </source>
</evidence>
<evidence type="ECO:0000256" key="1">
    <source>
        <dbReference type="ARBA" id="ARBA00004496"/>
    </source>
</evidence>